<feature type="transmembrane region" description="Helical" evidence="1">
    <location>
        <begin position="130"/>
        <end position="150"/>
    </location>
</feature>
<evidence type="ECO:0000313" key="3">
    <source>
        <dbReference type="Proteomes" id="UP000265955"/>
    </source>
</evidence>
<accession>A0A3A3FPV3</accession>
<dbReference type="AlphaFoldDB" id="A0A3A3FPV3"/>
<organism evidence="2 3">
    <name type="scientific">Noviherbaspirillum saxi</name>
    <dbReference type="NCBI Taxonomy" id="2320863"/>
    <lineage>
        <taxon>Bacteria</taxon>
        <taxon>Pseudomonadati</taxon>
        <taxon>Pseudomonadota</taxon>
        <taxon>Betaproteobacteria</taxon>
        <taxon>Burkholderiales</taxon>
        <taxon>Oxalobacteraceae</taxon>
        <taxon>Noviherbaspirillum</taxon>
    </lineage>
</organism>
<sequence length="230" mass="24361">MTLLVMLTGAVGFIASYIFLHAGLTDMWLRYPAALGVAYLAFLGLLWLWLRTRAEDYTDVLHFTNLPISGSGNAGHSGAHVVGKGGSFDGGGASASFDSADEGSTPTGAVEDADTPVGDAVGSIADADEFAIPLAAVVLVAALCFSSLFIVYSAPLLFAELLVDGVLSASLYRRLRGLETRHWLETALRRTVWPFMLTAFLVAASGWAMALYAPGAKSVGDVLLHQQHRQ</sequence>
<feature type="transmembrane region" description="Helical" evidence="1">
    <location>
        <begin position="31"/>
        <end position="50"/>
    </location>
</feature>
<evidence type="ECO:0000313" key="2">
    <source>
        <dbReference type="EMBL" id="RJF97903.1"/>
    </source>
</evidence>
<dbReference type="Proteomes" id="UP000265955">
    <property type="component" value="Unassembled WGS sequence"/>
</dbReference>
<dbReference type="OrthoDB" id="8906049at2"/>
<keyword evidence="3" id="KW-1185">Reference proteome</keyword>
<keyword evidence="1" id="KW-0812">Transmembrane</keyword>
<protein>
    <submittedName>
        <fullName evidence="2">Uncharacterized protein</fullName>
    </submittedName>
</protein>
<evidence type="ECO:0000256" key="1">
    <source>
        <dbReference type="SAM" id="Phobius"/>
    </source>
</evidence>
<proteinExistence type="predicted"/>
<feature type="transmembrane region" description="Helical" evidence="1">
    <location>
        <begin position="192"/>
        <end position="213"/>
    </location>
</feature>
<gene>
    <name evidence="2" type="ORF">D3871_04730</name>
</gene>
<reference evidence="3" key="1">
    <citation type="submission" date="2018-09" db="EMBL/GenBank/DDBJ databases">
        <authorList>
            <person name="Zhu H."/>
        </authorList>
    </citation>
    <scope>NUCLEOTIDE SEQUENCE [LARGE SCALE GENOMIC DNA]</scope>
    <source>
        <strain evidence="3">K1R23-30</strain>
    </source>
</reference>
<keyword evidence="1" id="KW-1133">Transmembrane helix</keyword>
<name>A0A3A3FPV3_9BURK</name>
<keyword evidence="1" id="KW-0472">Membrane</keyword>
<dbReference type="EMBL" id="QYUO01000001">
    <property type="protein sequence ID" value="RJF97903.1"/>
    <property type="molecule type" value="Genomic_DNA"/>
</dbReference>
<comment type="caution">
    <text evidence="2">The sequence shown here is derived from an EMBL/GenBank/DDBJ whole genome shotgun (WGS) entry which is preliminary data.</text>
</comment>